<keyword evidence="1" id="KW-0479">Metal-binding</keyword>
<keyword evidence="4" id="KW-0805">Transcription regulation</keyword>
<evidence type="ECO:0000313" key="9">
    <source>
        <dbReference type="Proteomes" id="UP000717696"/>
    </source>
</evidence>
<evidence type="ECO:0000256" key="3">
    <source>
        <dbReference type="ARBA" id="ARBA00022833"/>
    </source>
</evidence>
<keyword evidence="5" id="KW-0804">Transcription</keyword>
<reference evidence="8" key="1">
    <citation type="journal article" date="2021" name="Nat. Commun.">
        <title>Genetic determinants of endophytism in the Arabidopsis root mycobiome.</title>
        <authorList>
            <person name="Mesny F."/>
            <person name="Miyauchi S."/>
            <person name="Thiergart T."/>
            <person name="Pickel B."/>
            <person name="Atanasova L."/>
            <person name="Karlsson M."/>
            <person name="Huettel B."/>
            <person name="Barry K.W."/>
            <person name="Haridas S."/>
            <person name="Chen C."/>
            <person name="Bauer D."/>
            <person name="Andreopoulos W."/>
            <person name="Pangilinan J."/>
            <person name="LaButti K."/>
            <person name="Riley R."/>
            <person name="Lipzen A."/>
            <person name="Clum A."/>
            <person name="Drula E."/>
            <person name="Henrissat B."/>
            <person name="Kohler A."/>
            <person name="Grigoriev I.V."/>
            <person name="Martin F.M."/>
            <person name="Hacquard S."/>
        </authorList>
    </citation>
    <scope>NUCLEOTIDE SEQUENCE</scope>
    <source>
        <strain evidence="8">MPI-CAGE-AT-0021</strain>
    </source>
</reference>
<sequence>LPTERDINDMLANIELIKRYLEQVRGLVQTSSQNERTREAAKMKDLYEEAHDVPMYGDAMKSQYGMTEVKTRWSGAVPFDKCHRCNRIDTPEWRRGPDGARTLCNACGLRYVKLKKKQQLEARRAA</sequence>
<evidence type="ECO:0000256" key="6">
    <source>
        <dbReference type="PROSITE-ProRule" id="PRU00094"/>
    </source>
</evidence>
<dbReference type="SMART" id="SM00401">
    <property type="entry name" value="ZnF_GATA"/>
    <property type="match status" value="1"/>
</dbReference>
<dbReference type="GO" id="GO:0006355">
    <property type="term" value="P:regulation of DNA-templated transcription"/>
    <property type="evidence" value="ECO:0007669"/>
    <property type="project" value="InterPro"/>
</dbReference>
<keyword evidence="9" id="KW-1185">Reference proteome</keyword>
<dbReference type="PANTHER" id="PTHR47172">
    <property type="entry name" value="OS01G0976800 PROTEIN"/>
    <property type="match status" value="1"/>
</dbReference>
<proteinExistence type="predicted"/>
<dbReference type="CDD" id="cd00202">
    <property type="entry name" value="ZnF_GATA"/>
    <property type="match status" value="1"/>
</dbReference>
<keyword evidence="2 6" id="KW-0863">Zinc-finger</keyword>
<feature type="domain" description="GATA-type" evidence="7">
    <location>
        <begin position="81"/>
        <end position="126"/>
    </location>
</feature>
<gene>
    <name evidence="8" type="ORF">B0J13DRAFT_459981</name>
</gene>
<dbReference type="Gene3D" id="3.30.50.10">
    <property type="entry name" value="Erythroid Transcription Factor GATA-1, subunit A"/>
    <property type="match status" value="1"/>
</dbReference>
<dbReference type="InterPro" id="IPR013088">
    <property type="entry name" value="Znf_NHR/GATA"/>
</dbReference>
<dbReference type="InterPro" id="IPR000679">
    <property type="entry name" value="Znf_GATA"/>
</dbReference>
<dbReference type="AlphaFoldDB" id="A0A9P9D9X1"/>
<name>A0A9P9D9X1_9HYPO</name>
<keyword evidence="3" id="KW-0862">Zinc</keyword>
<dbReference type="Pfam" id="PF00320">
    <property type="entry name" value="GATA"/>
    <property type="match status" value="1"/>
</dbReference>
<dbReference type="GO" id="GO:0043565">
    <property type="term" value="F:sequence-specific DNA binding"/>
    <property type="evidence" value="ECO:0007669"/>
    <property type="project" value="InterPro"/>
</dbReference>
<evidence type="ECO:0000256" key="2">
    <source>
        <dbReference type="ARBA" id="ARBA00022771"/>
    </source>
</evidence>
<dbReference type="PROSITE" id="PS50114">
    <property type="entry name" value="GATA_ZN_FINGER_2"/>
    <property type="match status" value="1"/>
</dbReference>
<evidence type="ECO:0000256" key="1">
    <source>
        <dbReference type="ARBA" id="ARBA00022723"/>
    </source>
</evidence>
<evidence type="ECO:0000256" key="5">
    <source>
        <dbReference type="ARBA" id="ARBA00023163"/>
    </source>
</evidence>
<dbReference type="Proteomes" id="UP000717696">
    <property type="component" value="Unassembled WGS sequence"/>
</dbReference>
<dbReference type="OrthoDB" id="2162994at2759"/>
<dbReference type="EMBL" id="JAGMUU010000040">
    <property type="protein sequence ID" value="KAH7114986.1"/>
    <property type="molecule type" value="Genomic_DNA"/>
</dbReference>
<dbReference type="PANTHER" id="PTHR47172:SF24">
    <property type="entry name" value="GATA ZINC FINGER DOMAIN-CONTAINING PROTEIN 14-RELATED"/>
    <property type="match status" value="1"/>
</dbReference>
<accession>A0A9P9D9X1</accession>
<comment type="caution">
    <text evidence="8">The sequence shown here is derived from an EMBL/GenBank/DDBJ whole genome shotgun (WGS) entry which is preliminary data.</text>
</comment>
<evidence type="ECO:0000256" key="4">
    <source>
        <dbReference type="ARBA" id="ARBA00023015"/>
    </source>
</evidence>
<evidence type="ECO:0000313" key="8">
    <source>
        <dbReference type="EMBL" id="KAH7114986.1"/>
    </source>
</evidence>
<dbReference type="SUPFAM" id="SSF57716">
    <property type="entry name" value="Glucocorticoid receptor-like (DNA-binding domain)"/>
    <property type="match status" value="1"/>
</dbReference>
<feature type="non-terminal residue" evidence="8">
    <location>
        <position position="1"/>
    </location>
</feature>
<protein>
    <recommendedName>
        <fullName evidence="7">GATA-type domain-containing protein</fullName>
    </recommendedName>
</protein>
<evidence type="ECO:0000259" key="7">
    <source>
        <dbReference type="PROSITE" id="PS50114"/>
    </source>
</evidence>
<organism evidence="8 9">
    <name type="scientific">Dactylonectria estremocensis</name>
    <dbReference type="NCBI Taxonomy" id="1079267"/>
    <lineage>
        <taxon>Eukaryota</taxon>
        <taxon>Fungi</taxon>
        <taxon>Dikarya</taxon>
        <taxon>Ascomycota</taxon>
        <taxon>Pezizomycotina</taxon>
        <taxon>Sordariomycetes</taxon>
        <taxon>Hypocreomycetidae</taxon>
        <taxon>Hypocreales</taxon>
        <taxon>Nectriaceae</taxon>
        <taxon>Dactylonectria</taxon>
    </lineage>
</organism>
<dbReference type="GO" id="GO:0008270">
    <property type="term" value="F:zinc ion binding"/>
    <property type="evidence" value="ECO:0007669"/>
    <property type="project" value="UniProtKB-KW"/>
</dbReference>